<dbReference type="InterPro" id="IPR051124">
    <property type="entry name" value="Phosphate_Transport_Permease"/>
</dbReference>
<keyword evidence="5 10" id="KW-0592">Phosphate transport</keyword>
<dbReference type="NCBIfam" id="TIGR02138">
    <property type="entry name" value="phosphate_pstC"/>
    <property type="match status" value="1"/>
</dbReference>
<gene>
    <name evidence="12" type="primary">pstC</name>
    <name evidence="12" type="ORF">H9863_01910</name>
</gene>
<feature type="transmembrane region" description="Helical" evidence="9">
    <location>
        <begin position="27"/>
        <end position="48"/>
    </location>
</feature>
<feature type="transmembrane region" description="Helical" evidence="9">
    <location>
        <begin position="165"/>
        <end position="185"/>
    </location>
</feature>
<keyword evidence="6 9" id="KW-0812">Transmembrane</keyword>
<comment type="caution">
    <text evidence="12">The sequence shown here is derived from an EMBL/GenBank/DDBJ whole genome shotgun (WGS) entry which is preliminary data.</text>
</comment>
<evidence type="ECO:0000256" key="3">
    <source>
        <dbReference type="ARBA" id="ARBA00022448"/>
    </source>
</evidence>
<evidence type="ECO:0000256" key="7">
    <source>
        <dbReference type="ARBA" id="ARBA00022989"/>
    </source>
</evidence>
<dbReference type="InterPro" id="IPR035906">
    <property type="entry name" value="MetI-like_sf"/>
</dbReference>
<proteinExistence type="inferred from homology"/>
<protein>
    <recommendedName>
        <fullName evidence="10">Phosphate transport system permease protein</fullName>
    </recommendedName>
</protein>
<evidence type="ECO:0000256" key="5">
    <source>
        <dbReference type="ARBA" id="ARBA00022592"/>
    </source>
</evidence>
<evidence type="ECO:0000256" key="4">
    <source>
        <dbReference type="ARBA" id="ARBA00022475"/>
    </source>
</evidence>
<keyword evidence="4 10" id="KW-1003">Cell membrane</keyword>
<dbReference type="EMBL" id="DXFT01000037">
    <property type="protein sequence ID" value="HIX02857.1"/>
    <property type="molecule type" value="Genomic_DNA"/>
</dbReference>
<dbReference type="GO" id="GO:0005315">
    <property type="term" value="F:phosphate transmembrane transporter activity"/>
    <property type="evidence" value="ECO:0007669"/>
    <property type="project" value="InterPro"/>
</dbReference>
<evidence type="ECO:0000256" key="1">
    <source>
        <dbReference type="ARBA" id="ARBA00004651"/>
    </source>
</evidence>
<dbReference type="CDD" id="cd06261">
    <property type="entry name" value="TM_PBP2"/>
    <property type="match status" value="1"/>
</dbReference>
<comment type="caution">
    <text evidence="10">Lacks conserved residue(s) required for the propagation of feature annotation.</text>
</comment>
<keyword evidence="7 9" id="KW-1133">Transmembrane helix</keyword>
<dbReference type="InterPro" id="IPR000515">
    <property type="entry name" value="MetI-like"/>
</dbReference>
<dbReference type="Proteomes" id="UP000824202">
    <property type="component" value="Unassembled WGS sequence"/>
</dbReference>
<evidence type="ECO:0000256" key="2">
    <source>
        <dbReference type="ARBA" id="ARBA00007069"/>
    </source>
</evidence>
<keyword evidence="8 9" id="KW-0472">Membrane</keyword>
<evidence type="ECO:0000256" key="10">
    <source>
        <dbReference type="RuleBase" id="RU363054"/>
    </source>
</evidence>
<dbReference type="GO" id="GO:0005886">
    <property type="term" value="C:plasma membrane"/>
    <property type="evidence" value="ECO:0007669"/>
    <property type="project" value="UniProtKB-SubCell"/>
</dbReference>
<comment type="function">
    <text evidence="10">Part of the binding-protein-dependent transport system for phosphate; probably responsible for the translocation of the substrate across the membrane.</text>
</comment>
<dbReference type="PROSITE" id="PS50928">
    <property type="entry name" value="ABC_TM1"/>
    <property type="match status" value="1"/>
</dbReference>
<evidence type="ECO:0000259" key="11">
    <source>
        <dbReference type="PROSITE" id="PS50928"/>
    </source>
</evidence>
<evidence type="ECO:0000256" key="9">
    <source>
        <dbReference type="RuleBase" id="RU363032"/>
    </source>
</evidence>
<comment type="subcellular location">
    <subcellularLocation>
        <location evidence="1 9">Cell membrane</location>
        <topology evidence="1 9">Multi-pass membrane protein</topology>
    </subcellularLocation>
</comment>
<accession>A0A9D1UYM8</accession>
<dbReference type="Pfam" id="PF00528">
    <property type="entry name" value="BPD_transp_1"/>
    <property type="match status" value="1"/>
</dbReference>
<name>A0A9D1UYM8_9BACT</name>
<dbReference type="PANTHER" id="PTHR30425">
    <property type="entry name" value="PHOSPHATE TRANSPORT SYSTEM PERMEASE PROTEIN PST"/>
    <property type="match status" value="1"/>
</dbReference>
<keyword evidence="3 9" id="KW-0813">Transport</keyword>
<organism evidence="12 13">
    <name type="scientific">Candidatus Odoribacter faecigallinarum</name>
    <dbReference type="NCBI Taxonomy" id="2838706"/>
    <lineage>
        <taxon>Bacteria</taxon>
        <taxon>Pseudomonadati</taxon>
        <taxon>Bacteroidota</taxon>
        <taxon>Bacteroidia</taxon>
        <taxon>Bacteroidales</taxon>
        <taxon>Odoribacteraceae</taxon>
        <taxon>Odoribacter</taxon>
    </lineage>
</organism>
<dbReference type="AlphaFoldDB" id="A0A9D1UYM8"/>
<evidence type="ECO:0000313" key="13">
    <source>
        <dbReference type="Proteomes" id="UP000824202"/>
    </source>
</evidence>
<feature type="transmembrane region" description="Helical" evidence="9">
    <location>
        <begin position="77"/>
        <end position="106"/>
    </location>
</feature>
<reference evidence="12" key="1">
    <citation type="journal article" date="2021" name="PeerJ">
        <title>Extensive microbial diversity within the chicken gut microbiome revealed by metagenomics and culture.</title>
        <authorList>
            <person name="Gilroy R."/>
            <person name="Ravi A."/>
            <person name="Getino M."/>
            <person name="Pursley I."/>
            <person name="Horton D.L."/>
            <person name="Alikhan N.F."/>
            <person name="Baker D."/>
            <person name="Gharbi K."/>
            <person name="Hall N."/>
            <person name="Watson M."/>
            <person name="Adriaenssens E.M."/>
            <person name="Foster-Nyarko E."/>
            <person name="Jarju S."/>
            <person name="Secka A."/>
            <person name="Antonio M."/>
            <person name="Oren A."/>
            <person name="Chaudhuri R.R."/>
            <person name="La Ragione R."/>
            <person name="Hildebrand F."/>
            <person name="Pallen M.J."/>
        </authorList>
    </citation>
    <scope>NUCLEOTIDE SEQUENCE</scope>
    <source>
        <strain evidence="12">23274</strain>
    </source>
</reference>
<dbReference type="PANTHER" id="PTHR30425:SF1">
    <property type="entry name" value="PHOSPHATE TRANSPORT SYSTEM PERMEASE PROTEIN PSTC"/>
    <property type="match status" value="1"/>
</dbReference>
<dbReference type="SUPFAM" id="SSF161098">
    <property type="entry name" value="MetI-like"/>
    <property type="match status" value="1"/>
</dbReference>
<feature type="domain" description="ABC transmembrane type-1" evidence="11">
    <location>
        <begin position="81"/>
        <end position="297"/>
    </location>
</feature>
<dbReference type="Gene3D" id="1.10.3720.10">
    <property type="entry name" value="MetI-like"/>
    <property type="match status" value="1"/>
</dbReference>
<feature type="transmembrane region" description="Helical" evidence="9">
    <location>
        <begin position="279"/>
        <end position="301"/>
    </location>
</feature>
<dbReference type="GO" id="GO:0006817">
    <property type="term" value="P:phosphate ion transport"/>
    <property type="evidence" value="ECO:0007669"/>
    <property type="project" value="UniProtKB-KW"/>
</dbReference>
<evidence type="ECO:0000256" key="8">
    <source>
        <dbReference type="ARBA" id="ARBA00023136"/>
    </source>
</evidence>
<feature type="transmembrane region" description="Helical" evidence="9">
    <location>
        <begin position="118"/>
        <end position="145"/>
    </location>
</feature>
<evidence type="ECO:0000313" key="12">
    <source>
        <dbReference type="EMBL" id="HIX02857.1"/>
    </source>
</evidence>
<sequence>MRREREYKIAQKTSVFRLLKDKMAGSVMFTFTAVSVLLLILIGMGLVIKSLPILQEKSLWELLFTSKWKPMRGDFGFLPFIMGTLWVTVIAIVWTLPVSLFTAIFLTENSRAWVKKVVFPALDILAGLPSVVYGVWGILVVVPWISDSLAPHFVEYSTGYTTLTAGIVLGIMILPLMISLFVELFSSVPRDLREASLSLGATRWQTTKYVLLKKTFPGIVASVTLAVSRAMGETIAVLMVCGNIVQMPTSLFDGCYPLPALLANNYGEMLSLPLYESALMLSALILFVVVFVFNIASRLILRKIERTLV</sequence>
<dbReference type="InterPro" id="IPR011864">
    <property type="entry name" value="Phosphate_PstC"/>
</dbReference>
<evidence type="ECO:0000256" key="6">
    <source>
        <dbReference type="ARBA" id="ARBA00022692"/>
    </source>
</evidence>
<reference evidence="12" key="2">
    <citation type="submission" date="2021-04" db="EMBL/GenBank/DDBJ databases">
        <authorList>
            <person name="Gilroy R."/>
        </authorList>
    </citation>
    <scope>NUCLEOTIDE SEQUENCE</scope>
    <source>
        <strain evidence="12">23274</strain>
    </source>
</reference>
<comment type="similarity">
    <text evidence="2 10">Belongs to the binding-protein-dependent transport system permease family. CysTW subfamily.</text>
</comment>